<dbReference type="EMBL" id="BAAAOH010000001">
    <property type="protein sequence ID" value="GAA1989700.1"/>
    <property type="molecule type" value="Genomic_DNA"/>
</dbReference>
<dbReference type="PANTHER" id="PTHR30408">
    <property type="entry name" value="TYPE-1 RESTRICTION ENZYME ECOKI SPECIFICITY PROTEIN"/>
    <property type="match status" value="1"/>
</dbReference>
<keyword evidence="3" id="KW-0175">Coiled coil</keyword>
<dbReference type="SUPFAM" id="SSF116734">
    <property type="entry name" value="DNA methylase specificity domain"/>
    <property type="match status" value="2"/>
</dbReference>
<feature type="coiled-coil region" evidence="3">
    <location>
        <begin position="372"/>
        <end position="399"/>
    </location>
</feature>
<dbReference type="RefSeq" id="WP_344062939.1">
    <property type="nucleotide sequence ID" value="NZ_BAAAOH010000001.1"/>
</dbReference>
<keyword evidence="2" id="KW-0238">DNA-binding</keyword>
<evidence type="ECO:0000256" key="1">
    <source>
        <dbReference type="ARBA" id="ARBA00022747"/>
    </source>
</evidence>
<evidence type="ECO:0000256" key="2">
    <source>
        <dbReference type="ARBA" id="ARBA00023125"/>
    </source>
</evidence>
<organism evidence="4 5">
    <name type="scientific">Microbacterium pumilum</name>
    <dbReference type="NCBI Taxonomy" id="344165"/>
    <lineage>
        <taxon>Bacteria</taxon>
        <taxon>Bacillati</taxon>
        <taxon>Actinomycetota</taxon>
        <taxon>Actinomycetes</taxon>
        <taxon>Micrococcales</taxon>
        <taxon>Microbacteriaceae</taxon>
        <taxon>Microbacterium</taxon>
    </lineage>
</organism>
<comment type="caution">
    <text evidence="4">The sequence shown here is derived from an EMBL/GenBank/DDBJ whole genome shotgun (WGS) entry which is preliminary data.</text>
</comment>
<dbReference type="InterPro" id="IPR044946">
    <property type="entry name" value="Restrct_endonuc_typeI_TRD_sf"/>
</dbReference>
<keyword evidence="1" id="KW-0680">Restriction system</keyword>
<dbReference type="Gene3D" id="3.90.220.20">
    <property type="entry name" value="DNA methylase specificity domains"/>
    <property type="match status" value="2"/>
</dbReference>
<protein>
    <recommendedName>
        <fullName evidence="6">Type I restriction modification DNA specificity domain-containing protein</fullName>
    </recommendedName>
</protein>
<sequence length="413" mass="45051">MSTPTQWELSTVAQEFDVQLGKRLDAAVNRGELRWCINNRGVRWGRVLVGESIQAPLTPADIRDLRLTEGDVLVCEGGEIGRAAVWRGELAEAYFLNTLHRLRSRGRYSPRLLVAYLERWAATGELSAVVGKATLAHLTKENLLRVPLPVMPASEQAWTVEALESIDSLVAALERLIAKKRDIQNGVMQELLSGHTRLPGFAGEWREVHLGDHVSFVRSVPLSRDQLDRTSPLKYLHYGDIHTTSAVRLDATAKDMPRASAVLAGRAGRLAPGDVVFADASEDPAGVGKSVEITSVPAEGVVPGLHTIAARFDKTVLADGFKAYLQFIPTFRESLLRLAAGTKVLATTRSYVSSIDLVLPSADEQRAIASVLTDADAEIAALQRRLESARAVRQGMMQELLTGRTRLVSEVAA</sequence>
<gene>
    <name evidence="4" type="ORF">GCM10009777_26160</name>
</gene>
<dbReference type="InterPro" id="IPR052021">
    <property type="entry name" value="Type-I_RS_S_subunit"/>
</dbReference>
<keyword evidence="5" id="KW-1185">Reference proteome</keyword>
<dbReference type="Gene3D" id="1.10.287.1120">
    <property type="entry name" value="Bipartite methylase S protein"/>
    <property type="match status" value="1"/>
</dbReference>
<evidence type="ECO:0000256" key="3">
    <source>
        <dbReference type="SAM" id="Coils"/>
    </source>
</evidence>
<evidence type="ECO:0000313" key="5">
    <source>
        <dbReference type="Proteomes" id="UP001500326"/>
    </source>
</evidence>
<dbReference type="PANTHER" id="PTHR30408:SF12">
    <property type="entry name" value="TYPE I RESTRICTION ENZYME MJAVIII SPECIFICITY SUBUNIT"/>
    <property type="match status" value="1"/>
</dbReference>
<name>A0ABP5E2J2_9MICO</name>
<dbReference type="Proteomes" id="UP001500326">
    <property type="component" value="Unassembled WGS sequence"/>
</dbReference>
<reference evidence="5" key="1">
    <citation type="journal article" date="2019" name="Int. J. Syst. Evol. Microbiol.">
        <title>The Global Catalogue of Microorganisms (GCM) 10K type strain sequencing project: providing services to taxonomists for standard genome sequencing and annotation.</title>
        <authorList>
            <consortium name="The Broad Institute Genomics Platform"/>
            <consortium name="The Broad Institute Genome Sequencing Center for Infectious Disease"/>
            <person name="Wu L."/>
            <person name="Ma J."/>
        </authorList>
    </citation>
    <scope>NUCLEOTIDE SEQUENCE [LARGE SCALE GENOMIC DNA]</scope>
    <source>
        <strain evidence="5">JCM 14902</strain>
    </source>
</reference>
<accession>A0ABP5E2J2</accession>
<evidence type="ECO:0000313" key="4">
    <source>
        <dbReference type="EMBL" id="GAA1989700.1"/>
    </source>
</evidence>
<proteinExistence type="predicted"/>
<evidence type="ECO:0008006" key="6">
    <source>
        <dbReference type="Google" id="ProtNLM"/>
    </source>
</evidence>